<dbReference type="EC" id="3.1.1.-" evidence="4"/>
<dbReference type="AlphaFoldDB" id="A0A915DV68"/>
<sequence>MFPQFPGAEMWNPPSEVDEDCLTLNIWVPEKHDGTVMVWIYGGGFSQVEGAIVVNINYRLGAFGFLYFGAGSPVPGNMGLLDQQMALRWVNENIAYFGGDPRRVTLFGESSGGASASAHLFAQGSKNYFTKLIAKSGSILNNWATKPKEVILDISLTLAKRLNCTPVAGENC</sequence>
<accession>A0A915DV68</accession>
<protein>
    <recommendedName>
        <fullName evidence="4">Carboxylic ester hydrolase</fullName>
        <ecNumber evidence="4">3.1.1.-</ecNumber>
    </recommendedName>
</protein>
<dbReference type="PROSITE" id="PS00941">
    <property type="entry name" value="CARBOXYLESTERASE_B_2"/>
    <property type="match status" value="1"/>
</dbReference>
<dbReference type="InterPro" id="IPR002018">
    <property type="entry name" value="CarbesteraseB"/>
</dbReference>
<dbReference type="InterPro" id="IPR050654">
    <property type="entry name" value="AChE-related_enzymes"/>
</dbReference>
<keyword evidence="3 4" id="KW-0378">Hydrolase</keyword>
<keyword evidence="6" id="KW-1185">Reference proteome</keyword>
<dbReference type="Gene3D" id="3.40.50.1820">
    <property type="entry name" value="alpha/beta hydrolase"/>
    <property type="match status" value="1"/>
</dbReference>
<dbReference type="PROSITE" id="PS00122">
    <property type="entry name" value="CARBOXYLESTERASE_B_1"/>
    <property type="match status" value="1"/>
</dbReference>
<dbReference type="Pfam" id="PF00135">
    <property type="entry name" value="COesterase"/>
    <property type="match status" value="1"/>
</dbReference>
<dbReference type="SUPFAM" id="SSF53474">
    <property type="entry name" value="alpha/beta-Hydrolases"/>
    <property type="match status" value="1"/>
</dbReference>
<dbReference type="GO" id="GO:0003990">
    <property type="term" value="F:acetylcholinesterase activity"/>
    <property type="evidence" value="ECO:0007669"/>
    <property type="project" value="TreeGrafter"/>
</dbReference>
<name>A0A915DV68_9BILA</name>
<dbReference type="PANTHER" id="PTHR43918">
    <property type="entry name" value="ACETYLCHOLINESTERASE"/>
    <property type="match status" value="1"/>
</dbReference>
<evidence type="ECO:0000256" key="2">
    <source>
        <dbReference type="ARBA" id="ARBA00022487"/>
    </source>
</evidence>
<evidence type="ECO:0000256" key="1">
    <source>
        <dbReference type="ARBA" id="ARBA00005964"/>
    </source>
</evidence>
<evidence type="ECO:0000256" key="4">
    <source>
        <dbReference type="RuleBase" id="RU361235"/>
    </source>
</evidence>
<evidence type="ECO:0000259" key="5">
    <source>
        <dbReference type="Pfam" id="PF00135"/>
    </source>
</evidence>
<dbReference type="InterPro" id="IPR019819">
    <property type="entry name" value="Carboxylesterase_B_CS"/>
</dbReference>
<organism evidence="6 7">
    <name type="scientific">Ditylenchus dipsaci</name>
    <dbReference type="NCBI Taxonomy" id="166011"/>
    <lineage>
        <taxon>Eukaryota</taxon>
        <taxon>Metazoa</taxon>
        <taxon>Ecdysozoa</taxon>
        <taxon>Nematoda</taxon>
        <taxon>Chromadorea</taxon>
        <taxon>Rhabditida</taxon>
        <taxon>Tylenchina</taxon>
        <taxon>Tylenchomorpha</taxon>
        <taxon>Sphaerularioidea</taxon>
        <taxon>Anguinidae</taxon>
        <taxon>Anguininae</taxon>
        <taxon>Ditylenchus</taxon>
    </lineage>
</organism>
<dbReference type="PANTHER" id="PTHR43918:SF15">
    <property type="entry name" value="CARBOXYLIC ESTER HYDROLASE"/>
    <property type="match status" value="1"/>
</dbReference>
<proteinExistence type="inferred from homology"/>
<dbReference type="InterPro" id="IPR019826">
    <property type="entry name" value="Carboxylesterase_B_AS"/>
</dbReference>
<evidence type="ECO:0000256" key="3">
    <source>
        <dbReference type="ARBA" id="ARBA00022801"/>
    </source>
</evidence>
<dbReference type="GO" id="GO:0006581">
    <property type="term" value="P:acetylcholine catabolic process"/>
    <property type="evidence" value="ECO:0007669"/>
    <property type="project" value="TreeGrafter"/>
</dbReference>
<dbReference type="Proteomes" id="UP000887574">
    <property type="component" value="Unplaced"/>
</dbReference>
<dbReference type="WBParaSite" id="jg23841">
    <property type="protein sequence ID" value="jg23841"/>
    <property type="gene ID" value="jg23841"/>
</dbReference>
<reference evidence="7" key="1">
    <citation type="submission" date="2022-11" db="UniProtKB">
        <authorList>
            <consortium name="WormBaseParasite"/>
        </authorList>
    </citation>
    <scope>IDENTIFICATION</scope>
</reference>
<evidence type="ECO:0000313" key="6">
    <source>
        <dbReference type="Proteomes" id="UP000887574"/>
    </source>
</evidence>
<dbReference type="GO" id="GO:0005886">
    <property type="term" value="C:plasma membrane"/>
    <property type="evidence" value="ECO:0007669"/>
    <property type="project" value="TreeGrafter"/>
</dbReference>
<dbReference type="InterPro" id="IPR029058">
    <property type="entry name" value="AB_hydrolase_fold"/>
</dbReference>
<keyword evidence="2" id="KW-0719">Serine esterase</keyword>
<feature type="domain" description="Carboxylesterase type B" evidence="5">
    <location>
        <begin position="15"/>
        <end position="165"/>
    </location>
</feature>
<evidence type="ECO:0000313" key="7">
    <source>
        <dbReference type="WBParaSite" id="jg23841"/>
    </source>
</evidence>
<comment type="similarity">
    <text evidence="1 4">Belongs to the type-B carboxylesterase/lipase family.</text>
</comment>
<dbReference type="GO" id="GO:0019695">
    <property type="term" value="P:choline metabolic process"/>
    <property type="evidence" value="ECO:0007669"/>
    <property type="project" value="TreeGrafter"/>
</dbReference>
<dbReference type="GO" id="GO:0005615">
    <property type="term" value="C:extracellular space"/>
    <property type="evidence" value="ECO:0007669"/>
    <property type="project" value="TreeGrafter"/>
</dbReference>